<feature type="non-terminal residue" evidence="4">
    <location>
        <position position="132"/>
    </location>
</feature>
<dbReference type="EMBL" id="SJLL01000557">
    <property type="protein sequence ID" value="TYK91631.1"/>
    <property type="molecule type" value="Genomic_DNA"/>
</dbReference>
<evidence type="ECO:0000259" key="3">
    <source>
        <dbReference type="Pfam" id="PF00005"/>
    </source>
</evidence>
<dbReference type="SUPFAM" id="SSF52540">
    <property type="entry name" value="P-loop containing nucleoside triphosphate hydrolases"/>
    <property type="match status" value="1"/>
</dbReference>
<dbReference type="Gene3D" id="3.40.50.300">
    <property type="entry name" value="P-loop containing nucleotide triphosphate hydrolases"/>
    <property type="match status" value="1"/>
</dbReference>
<evidence type="ECO:0000313" key="5">
    <source>
        <dbReference type="Proteomes" id="UP000324058"/>
    </source>
</evidence>
<evidence type="ECO:0000256" key="2">
    <source>
        <dbReference type="ARBA" id="ARBA00022840"/>
    </source>
</evidence>
<keyword evidence="2 4" id="KW-0067">ATP-binding</keyword>
<protein>
    <submittedName>
        <fullName evidence="4">ATP-binding cassette domain-containing protein</fullName>
    </submittedName>
</protein>
<proteinExistence type="predicted"/>
<dbReference type="GO" id="GO:0016887">
    <property type="term" value="F:ATP hydrolysis activity"/>
    <property type="evidence" value="ECO:0007669"/>
    <property type="project" value="InterPro"/>
</dbReference>
<dbReference type="InterPro" id="IPR027417">
    <property type="entry name" value="P-loop_NTPase"/>
</dbReference>
<dbReference type="PANTHER" id="PTHR43158">
    <property type="entry name" value="SKFA PEPTIDE EXPORT ATP-BINDING PROTEIN SKFE"/>
    <property type="match status" value="1"/>
</dbReference>
<gene>
    <name evidence="4" type="ORF">E0F66_12755</name>
</gene>
<accession>A0A5S4T6B7</accession>
<dbReference type="RefSeq" id="WP_148842711.1">
    <property type="nucleotide sequence ID" value="NZ_SJLL01000557.1"/>
</dbReference>
<dbReference type="GO" id="GO:0005524">
    <property type="term" value="F:ATP binding"/>
    <property type="evidence" value="ECO:0007669"/>
    <property type="project" value="UniProtKB-KW"/>
</dbReference>
<organism evidence="4 5">
    <name type="scientific">Streptococcus pyogenes</name>
    <dbReference type="NCBI Taxonomy" id="1314"/>
    <lineage>
        <taxon>Bacteria</taxon>
        <taxon>Bacillati</taxon>
        <taxon>Bacillota</taxon>
        <taxon>Bacilli</taxon>
        <taxon>Lactobacillales</taxon>
        <taxon>Streptococcaceae</taxon>
        <taxon>Streptococcus</taxon>
    </lineage>
</organism>
<name>A0A5S4T6B7_STRPY</name>
<dbReference type="AlphaFoldDB" id="A0A5S4T6B7"/>
<dbReference type="OrthoDB" id="9804819at2"/>
<dbReference type="InterPro" id="IPR003439">
    <property type="entry name" value="ABC_transporter-like_ATP-bd"/>
</dbReference>
<evidence type="ECO:0000256" key="1">
    <source>
        <dbReference type="ARBA" id="ARBA00022741"/>
    </source>
</evidence>
<feature type="domain" description="ABC transporter" evidence="3">
    <location>
        <begin position="2"/>
        <end position="131"/>
    </location>
</feature>
<dbReference type="Proteomes" id="UP000324058">
    <property type="component" value="Unassembled WGS sequence"/>
</dbReference>
<feature type="non-terminal residue" evidence="4">
    <location>
        <position position="1"/>
    </location>
</feature>
<reference evidence="4 5" key="1">
    <citation type="submission" date="2019-02" db="EMBL/GenBank/DDBJ databases">
        <title>Novel genomic isolates of S. pyogenes and S. dysgalactiae subsp. equisimilis associated to necrotising fasciitis (NSTI).</title>
        <authorList>
            <person name="Barrantes I."/>
        </authorList>
    </citation>
    <scope>NUCLEOTIDE SEQUENCE [LARGE SCALE GENOMIC DNA]</scope>
    <source>
        <strain evidence="4 5">SPY2028</strain>
    </source>
</reference>
<keyword evidence="1" id="KW-0547">Nucleotide-binding</keyword>
<comment type="caution">
    <text evidence="4">The sequence shown here is derived from an EMBL/GenBank/DDBJ whole genome shotgun (WGS) entry which is preliminary data.</text>
</comment>
<sequence>ALENVSLDIPAGKIVGLLGPNGSGKTTLIKLINDLLQPDKGRVLINGQYPSPATKAIVSYLPDTTYLNEQMKVKEALTYFKTFYKDFNLERAHHLLADLGIDENSRLKKLSKGNKEKVQLILVMSRDARLYV</sequence>
<dbReference type="Pfam" id="PF00005">
    <property type="entry name" value="ABC_tran"/>
    <property type="match status" value="1"/>
</dbReference>
<dbReference type="PANTHER" id="PTHR43158:SF1">
    <property type="entry name" value="ABC TRANSPORTER, ATP-BINDING PROTEIN"/>
    <property type="match status" value="1"/>
</dbReference>
<evidence type="ECO:0000313" key="4">
    <source>
        <dbReference type="EMBL" id="TYK91631.1"/>
    </source>
</evidence>